<keyword evidence="4 6" id="KW-1133">Transmembrane helix</keyword>
<proteinExistence type="predicted"/>
<keyword evidence="9" id="KW-1185">Reference proteome</keyword>
<dbReference type="InterPro" id="IPR003856">
    <property type="entry name" value="LPS_length_determ_N"/>
</dbReference>
<dbReference type="Gene3D" id="3.30.1890.10">
    <property type="entry name" value="FepE-like"/>
    <property type="match status" value="1"/>
</dbReference>
<evidence type="ECO:0000256" key="2">
    <source>
        <dbReference type="ARBA" id="ARBA00022475"/>
    </source>
</evidence>
<dbReference type="PANTHER" id="PTHR32309">
    <property type="entry name" value="TYROSINE-PROTEIN KINASE"/>
    <property type="match status" value="1"/>
</dbReference>
<dbReference type="GO" id="GO:0004713">
    <property type="term" value="F:protein tyrosine kinase activity"/>
    <property type="evidence" value="ECO:0007669"/>
    <property type="project" value="TreeGrafter"/>
</dbReference>
<evidence type="ECO:0000256" key="5">
    <source>
        <dbReference type="ARBA" id="ARBA00023136"/>
    </source>
</evidence>
<keyword evidence="5 6" id="KW-0472">Membrane</keyword>
<dbReference type="AlphaFoldDB" id="A0A502LA89"/>
<accession>A0A502LA89</accession>
<dbReference type="RefSeq" id="WP_140601117.1">
    <property type="nucleotide sequence ID" value="NZ_SAWY01000002.1"/>
</dbReference>
<protein>
    <recommendedName>
        <fullName evidence="7">Polysaccharide chain length determinant N-terminal domain-containing protein</fullName>
    </recommendedName>
</protein>
<feature type="transmembrane region" description="Helical" evidence="6">
    <location>
        <begin position="50"/>
        <end position="72"/>
    </location>
</feature>
<organism evidence="8 9">
    <name type="scientific">Litorilituus lipolyticus</name>
    <dbReference type="NCBI Taxonomy" id="2491017"/>
    <lineage>
        <taxon>Bacteria</taxon>
        <taxon>Pseudomonadati</taxon>
        <taxon>Pseudomonadota</taxon>
        <taxon>Gammaproteobacteria</taxon>
        <taxon>Alteromonadales</taxon>
        <taxon>Colwelliaceae</taxon>
        <taxon>Litorilituus</taxon>
    </lineage>
</organism>
<keyword evidence="2" id="KW-1003">Cell membrane</keyword>
<gene>
    <name evidence="8" type="ORF">EPA86_01315</name>
</gene>
<dbReference type="Proteomes" id="UP000315303">
    <property type="component" value="Unassembled WGS sequence"/>
</dbReference>
<evidence type="ECO:0000313" key="9">
    <source>
        <dbReference type="Proteomes" id="UP000315303"/>
    </source>
</evidence>
<evidence type="ECO:0000256" key="4">
    <source>
        <dbReference type="ARBA" id="ARBA00022989"/>
    </source>
</evidence>
<dbReference type="GO" id="GO:0005886">
    <property type="term" value="C:plasma membrane"/>
    <property type="evidence" value="ECO:0007669"/>
    <property type="project" value="UniProtKB-SubCell"/>
</dbReference>
<keyword evidence="3 6" id="KW-0812">Transmembrane</keyword>
<sequence>MNDITNTDNSRNKKHSQIMKARHSDHIEYEDDGIDIIALIINLKREWKKITLITVIGVTLSVFYALSVPKLYQSSVQLSLPEAASIVKLDQSGLIKYSKTELFTEYYNIIRSQDLFKSYLLSNNYLEKLYPESYTIEDLDKKFNEFYTNFRIEILEPKVSKDEFVTNPSLFSISLQHTNEALLLEVLNNYTSYSNSQLINNLEQDQKSQKILQLSIKQDEIDLLRENARSTRELLISKIESENTLTLNELHQQRELLISKATADRVSRIAQAEEAFAIAESLNIVSPTRLDNLNNKASKTTTSITLSENQSLPLYLMGTNYLSTLMKTLKAREDDAPFLIKVNEIESKIAKIKNDQKLKALKERESDDAYITSLPTVLNTIAQLKSKTIDFDNVKSYTLKKEAILTKKAIKPKRALIILLGGVISGVLALVIALFSLAVANRK</sequence>
<name>A0A502LA89_9GAMM</name>
<reference evidence="8 9" key="1">
    <citation type="submission" date="2019-01" db="EMBL/GenBank/DDBJ databases">
        <title>Litorilituus lipolytica sp. nov., isolated from intertidal sand of the Yellow Sea in China.</title>
        <authorList>
            <person name="Liu A."/>
        </authorList>
    </citation>
    <scope>NUCLEOTIDE SEQUENCE [LARGE SCALE GENOMIC DNA]</scope>
    <source>
        <strain evidence="8 9">RZ04</strain>
    </source>
</reference>
<feature type="domain" description="Polysaccharide chain length determinant N-terminal" evidence="7">
    <location>
        <begin position="33"/>
        <end position="119"/>
    </location>
</feature>
<dbReference type="EMBL" id="SAWY01000002">
    <property type="protein sequence ID" value="TPH18963.1"/>
    <property type="molecule type" value="Genomic_DNA"/>
</dbReference>
<evidence type="ECO:0000259" key="7">
    <source>
        <dbReference type="Pfam" id="PF02706"/>
    </source>
</evidence>
<evidence type="ECO:0000256" key="3">
    <source>
        <dbReference type="ARBA" id="ARBA00022692"/>
    </source>
</evidence>
<dbReference type="PANTHER" id="PTHR32309:SF13">
    <property type="entry name" value="FERRIC ENTEROBACTIN TRANSPORT PROTEIN FEPE"/>
    <property type="match status" value="1"/>
</dbReference>
<evidence type="ECO:0000313" key="8">
    <source>
        <dbReference type="EMBL" id="TPH18963.1"/>
    </source>
</evidence>
<evidence type="ECO:0000256" key="6">
    <source>
        <dbReference type="SAM" id="Phobius"/>
    </source>
</evidence>
<dbReference type="SUPFAM" id="SSF160355">
    <property type="entry name" value="Bacterial polysaccharide co-polymerase-like"/>
    <property type="match status" value="2"/>
</dbReference>
<comment type="subcellular location">
    <subcellularLocation>
        <location evidence="1">Cell membrane</location>
        <topology evidence="1">Multi-pass membrane protein</topology>
    </subcellularLocation>
</comment>
<dbReference type="InterPro" id="IPR050445">
    <property type="entry name" value="Bact_polysacc_biosynth/exp"/>
</dbReference>
<feature type="transmembrane region" description="Helical" evidence="6">
    <location>
        <begin position="415"/>
        <end position="440"/>
    </location>
</feature>
<dbReference type="Pfam" id="PF02706">
    <property type="entry name" value="Wzz"/>
    <property type="match status" value="1"/>
</dbReference>
<evidence type="ECO:0000256" key="1">
    <source>
        <dbReference type="ARBA" id="ARBA00004651"/>
    </source>
</evidence>
<comment type="caution">
    <text evidence="8">The sequence shown here is derived from an EMBL/GenBank/DDBJ whole genome shotgun (WGS) entry which is preliminary data.</text>
</comment>
<dbReference type="OrthoDB" id="7028163at2"/>